<dbReference type="PANTHER" id="PTHR40392:SF1">
    <property type="entry name" value="2-PHOSPHO-L-LACTATE GUANYLYLTRANSFERASE"/>
    <property type="match status" value="1"/>
</dbReference>
<comment type="subunit">
    <text evidence="5">Homodimer.</text>
</comment>
<keyword evidence="3 5" id="KW-0547">Nucleotide-binding</keyword>
<name>A0A8D6PYR0_9EURY</name>
<dbReference type="Pfam" id="PF01983">
    <property type="entry name" value="CofC"/>
    <property type="match status" value="1"/>
</dbReference>
<dbReference type="Gene3D" id="3.90.550.10">
    <property type="entry name" value="Spore Coat Polysaccharide Biosynthesis Protein SpsA, Chain A"/>
    <property type="match status" value="1"/>
</dbReference>
<evidence type="ECO:0000256" key="1">
    <source>
        <dbReference type="ARBA" id="ARBA00022679"/>
    </source>
</evidence>
<dbReference type="InterPro" id="IPR029044">
    <property type="entry name" value="Nucleotide-diphossugar_trans"/>
</dbReference>
<evidence type="ECO:0000256" key="2">
    <source>
        <dbReference type="ARBA" id="ARBA00022695"/>
    </source>
</evidence>
<gene>
    <name evidence="5 6" type="primary">cofC</name>
    <name evidence="6" type="ORF">MLAUSG7_1408</name>
</gene>
<dbReference type="GO" id="GO:0043814">
    <property type="term" value="F:phospholactate guanylyltransferase activity"/>
    <property type="evidence" value="ECO:0007669"/>
    <property type="project" value="UniProtKB-EC"/>
</dbReference>
<comment type="similarity">
    <text evidence="5">Belongs to the CofC family.</text>
</comment>
<keyword evidence="1 5" id="KW-0808">Transferase</keyword>
<dbReference type="UniPathway" id="UPA00071"/>
<dbReference type="GeneID" id="65884192"/>
<reference evidence="6 7" key="1">
    <citation type="submission" date="2020-04" db="EMBL/GenBank/DDBJ databases">
        <authorList>
            <consortium name="Genoscope - CEA"/>
            <person name="William W."/>
        </authorList>
    </citation>
    <scope>NUCLEOTIDE SEQUENCE [LARGE SCALE GENOMIC DNA]</scope>
    <source>
        <strain evidence="6 7">SG7</strain>
    </source>
</reference>
<evidence type="ECO:0000313" key="6">
    <source>
        <dbReference type="EMBL" id="CAB3289760.1"/>
    </source>
</evidence>
<proteinExistence type="inferred from homology"/>
<dbReference type="PANTHER" id="PTHR40392">
    <property type="entry name" value="2-PHOSPHO-L-LACTATE GUANYLYLTRANSFERASE"/>
    <property type="match status" value="1"/>
</dbReference>
<comment type="function">
    <text evidence="5">Guanylyltransferase that catalyzes the activation of (2S)-2-phospholactate (2-PL) as (2S)-lactyl-2-diphospho-5'-guanosine, via the condensation of 2-PL with GTP. It is involved in the biosynthesis of coenzyme F420, a hydride carrier cofactor.</text>
</comment>
<organism evidence="6 7">
    <name type="scientific">Methanocaldococcus lauensis</name>
    <dbReference type="NCBI Taxonomy" id="2546128"/>
    <lineage>
        <taxon>Archaea</taxon>
        <taxon>Methanobacteriati</taxon>
        <taxon>Methanobacteriota</taxon>
        <taxon>Methanomada group</taxon>
        <taxon>Methanococci</taxon>
        <taxon>Methanococcales</taxon>
        <taxon>Methanocaldococcaceae</taxon>
        <taxon>Methanocaldococcus</taxon>
    </lineage>
</organism>
<dbReference type="KEGG" id="mesg:MLAUSG7_1408"/>
<dbReference type="AlphaFoldDB" id="A0A8D6PYR0"/>
<dbReference type="SUPFAM" id="SSF53448">
    <property type="entry name" value="Nucleotide-diphospho-sugar transferases"/>
    <property type="match status" value="1"/>
</dbReference>
<dbReference type="InterPro" id="IPR002835">
    <property type="entry name" value="CofC"/>
</dbReference>
<protein>
    <recommendedName>
        <fullName evidence="5">2-phospho-L-lactate guanylyltransferase</fullName>
        <shortName evidence="5">LP guanylyltransferase</shortName>
        <ecNumber evidence="5">2.7.7.68</ecNumber>
    </recommendedName>
</protein>
<dbReference type="GO" id="GO:0052645">
    <property type="term" value="P:F420-0 metabolic process"/>
    <property type="evidence" value="ECO:0007669"/>
    <property type="project" value="UniProtKB-UniRule"/>
</dbReference>
<keyword evidence="7" id="KW-1185">Reference proteome</keyword>
<keyword evidence="4 5" id="KW-0342">GTP-binding</keyword>
<comment type="catalytic activity">
    <reaction evidence="5">
        <text>(2S)-2-phospholactate + GTP + H(+) = (2S)-lactyl-2-diphospho-5'-guanosine + diphosphate</text>
        <dbReference type="Rhea" id="RHEA:63424"/>
        <dbReference type="ChEBI" id="CHEBI:15378"/>
        <dbReference type="ChEBI" id="CHEBI:33019"/>
        <dbReference type="ChEBI" id="CHEBI:37565"/>
        <dbReference type="ChEBI" id="CHEBI:59435"/>
        <dbReference type="ChEBI" id="CHEBI:59906"/>
        <dbReference type="EC" id="2.7.7.68"/>
    </reaction>
</comment>
<dbReference type="HAMAP" id="MF_02114">
    <property type="entry name" value="CofC"/>
    <property type="match status" value="1"/>
</dbReference>
<evidence type="ECO:0000313" key="7">
    <source>
        <dbReference type="Proteomes" id="UP000679213"/>
    </source>
</evidence>
<sequence>MKVIIPISPINSLKTRLSEFLNDEERKNLLFNMLKDIKRALEGLDIVVVSKDEEILNFAKNELNAQMIKEKYKGLNNAIKQAFEEIDDEEVIIIPADVPLINKKHIEDILNLSKHYDLIIAPSRGGGTNLLYLKSKNLIEMKYEGFSFLKHLEEAKKRNLKYYIYDSFLISVDINTPEDLGEIFIHGDSSFTKKYLESLGITVEPKHSSAGRFIIRRE</sequence>
<dbReference type="GO" id="GO:0005525">
    <property type="term" value="F:GTP binding"/>
    <property type="evidence" value="ECO:0007669"/>
    <property type="project" value="UniProtKB-KW"/>
</dbReference>
<keyword evidence="6" id="KW-0670">Pyruvate</keyword>
<dbReference type="EC" id="2.7.7.68" evidence="5"/>
<dbReference type="RefSeq" id="WP_214399725.1">
    <property type="nucleotide sequence ID" value="NZ_LR792632.1"/>
</dbReference>
<dbReference type="EMBL" id="LR792632">
    <property type="protein sequence ID" value="CAB3289760.1"/>
    <property type="molecule type" value="Genomic_DNA"/>
</dbReference>
<accession>A0A8D6PYR0</accession>
<dbReference type="NCBIfam" id="TIGR03552">
    <property type="entry name" value="F420_cofC"/>
    <property type="match status" value="1"/>
</dbReference>
<evidence type="ECO:0000256" key="3">
    <source>
        <dbReference type="ARBA" id="ARBA00022741"/>
    </source>
</evidence>
<evidence type="ECO:0000256" key="5">
    <source>
        <dbReference type="HAMAP-Rule" id="MF_02114"/>
    </source>
</evidence>
<dbReference type="Proteomes" id="UP000679213">
    <property type="component" value="Chromosome I"/>
</dbReference>
<comment type="pathway">
    <text evidence="5">Cofactor biosynthesis; coenzyme F420 biosynthesis.</text>
</comment>
<keyword evidence="2 5" id="KW-0548">Nucleotidyltransferase</keyword>
<evidence type="ECO:0000256" key="4">
    <source>
        <dbReference type="ARBA" id="ARBA00023134"/>
    </source>
</evidence>